<evidence type="ECO:0000259" key="2">
    <source>
        <dbReference type="PROSITE" id="PS50075"/>
    </source>
</evidence>
<feature type="domain" description="PKS/mFAS DH" evidence="3">
    <location>
        <begin position="1"/>
        <end position="134"/>
    </location>
</feature>
<dbReference type="InterPro" id="IPR009081">
    <property type="entry name" value="PP-bd_ACP"/>
</dbReference>
<dbReference type="Gene3D" id="3.10.129.110">
    <property type="entry name" value="Polyketide synthase dehydratase"/>
    <property type="match status" value="1"/>
</dbReference>
<proteinExistence type="predicted"/>
<dbReference type="Proteomes" id="UP000191285">
    <property type="component" value="Unassembled WGS sequence"/>
</dbReference>
<dbReference type="SUPFAM" id="SSF47336">
    <property type="entry name" value="ACP-like"/>
    <property type="match status" value="1"/>
</dbReference>
<comment type="caution">
    <text evidence="4">The sequence shown here is derived from an EMBL/GenBank/DDBJ whole genome shotgun (WGS) entry which is preliminary data.</text>
</comment>
<dbReference type="PROSITE" id="PS50075">
    <property type="entry name" value="CARRIER"/>
    <property type="match status" value="1"/>
</dbReference>
<feature type="region of interest" description="N-terminal hotdog fold" evidence="1">
    <location>
        <position position="1"/>
    </location>
</feature>
<gene>
    <name evidence="4" type="ORF">PENSTE_c010G02769</name>
</gene>
<keyword evidence="5" id="KW-1185">Reference proteome</keyword>
<feature type="domain" description="Carrier" evidence="2">
    <location>
        <begin position="188"/>
        <end position="265"/>
    </location>
</feature>
<dbReference type="InterPro" id="IPR042104">
    <property type="entry name" value="PKS_dehydratase_sf"/>
</dbReference>
<evidence type="ECO:0000256" key="1">
    <source>
        <dbReference type="PROSITE-ProRule" id="PRU01363"/>
    </source>
</evidence>
<protein>
    <submittedName>
        <fullName evidence="4">Uncharacterized protein</fullName>
    </submittedName>
</protein>
<dbReference type="GO" id="GO:0044550">
    <property type="term" value="P:secondary metabolite biosynthetic process"/>
    <property type="evidence" value="ECO:0007669"/>
    <property type="project" value="UniProtKB-ARBA"/>
</dbReference>
<dbReference type="STRING" id="303698.A0A1V6T9C5"/>
<reference evidence="5" key="1">
    <citation type="journal article" date="2017" name="Nat. Microbiol.">
        <title>Global analysis of biosynthetic gene clusters reveals vast potential of secondary metabolite production in Penicillium species.</title>
        <authorList>
            <person name="Nielsen J.C."/>
            <person name="Grijseels S."/>
            <person name="Prigent S."/>
            <person name="Ji B."/>
            <person name="Dainat J."/>
            <person name="Nielsen K.F."/>
            <person name="Frisvad J.C."/>
            <person name="Workman M."/>
            <person name="Nielsen J."/>
        </authorList>
    </citation>
    <scope>NUCLEOTIDE SEQUENCE [LARGE SCALE GENOMIC DNA]</scope>
    <source>
        <strain evidence="5">IBT 24891</strain>
    </source>
</reference>
<evidence type="ECO:0000313" key="4">
    <source>
        <dbReference type="EMBL" id="OQE22604.1"/>
    </source>
</evidence>
<comment type="caution">
    <text evidence="1">Lacks conserved residue(s) required for the propagation of feature annotation.</text>
</comment>
<dbReference type="InterPro" id="IPR049900">
    <property type="entry name" value="PKS_mFAS_DH"/>
</dbReference>
<sequence length="268" mass="29868">MLYNQFSPQTHNDEKYRSIQEFYLNPDSCEGHGKLKFSTETRGSFTHNPYGIDVLFHFASLTLHVNSSGRSNEMDIQYILEGWESLRIAKELSAAQSYSIYVLRSGDVYLFEGEDIVASCFGISFREISQLQPAFSSKSQSLKADYESTSSGLRTPDSTEKCNLQHEEVLAGGPSQGGKSPPQHFTITENKDLEQRALGIISQEISVNLAELEENPAFSDLGVDSLLSMSILDKINRDTGAHLAASVFVSYSTVSSFRNHLRNDIMAR</sequence>
<dbReference type="OrthoDB" id="329835at2759"/>
<accession>A0A1V6T9C5</accession>
<dbReference type="Pfam" id="PF00550">
    <property type="entry name" value="PP-binding"/>
    <property type="match status" value="1"/>
</dbReference>
<evidence type="ECO:0000259" key="3">
    <source>
        <dbReference type="PROSITE" id="PS52019"/>
    </source>
</evidence>
<dbReference type="EMBL" id="MLKD01000010">
    <property type="protein sequence ID" value="OQE22604.1"/>
    <property type="molecule type" value="Genomic_DNA"/>
</dbReference>
<dbReference type="Gene3D" id="1.10.1200.10">
    <property type="entry name" value="ACP-like"/>
    <property type="match status" value="1"/>
</dbReference>
<dbReference type="PROSITE" id="PS52019">
    <property type="entry name" value="PKS_MFAS_DH"/>
    <property type="match status" value="1"/>
</dbReference>
<organism evidence="4 5">
    <name type="scientific">Penicillium steckii</name>
    <dbReference type="NCBI Taxonomy" id="303698"/>
    <lineage>
        <taxon>Eukaryota</taxon>
        <taxon>Fungi</taxon>
        <taxon>Dikarya</taxon>
        <taxon>Ascomycota</taxon>
        <taxon>Pezizomycotina</taxon>
        <taxon>Eurotiomycetes</taxon>
        <taxon>Eurotiomycetidae</taxon>
        <taxon>Eurotiales</taxon>
        <taxon>Aspergillaceae</taxon>
        <taxon>Penicillium</taxon>
    </lineage>
</organism>
<dbReference type="InterPro" id="IPR036736">
    <property type="entry name" value="ACP-like_sf"/>
</dbReference>
<dbReference type="AlphaFoldDB" id="A0A1V6T9C5"/>
<feature type="region of interest" description="C-terminal hotdog fold" evidence="1">
    <location>
        <begin position="1"/>
        <end position="134"/>
    </location>
</feature>
<name>A0A1V6T9C5_9EURO</name>
<evidence type="ECO:0000313" key="5">
    <source>
        <dbReference type="Proteomes" id="UP000191285"/>
    </source>
</evidence>